<dbReference type="AlphaFoldDB" id="A0A1B7XA09"/>
<sequence>MQPVQQEQKLRRYFFVALTHKQQNPATGFENSTYALFHIINFNFKLSLLWVPITKNITRSASQ</sequence>
<reference evidence="1 2" key="1">
    <citation type="submission" date="2015-01" db="EMBL/GenBank/DDBJ databases">
        <title>Desulfovibrio sp. JC271 draft genome sequence.</title>
        <authorList>
            <person name="Shivani Y."/>
            <person name="Subhash Y."/>
            <person name="Sasikala C."/>
            <person name="Ramana C.V."/>
        </authorList>
    </citation>
    <scope>NUCLEOTIDE SEQUENCE [LARGE SCALE GENOMIC DNA]</scope>
    <source>
        <strain evidence="1 2">JC271</strain>
    </source>
</reference>
<dbReference type="PATRIC" id="fig|1560234.3.peg.1884"/>
<dbReference type="STRING" id="1560234.SP90_13855"/>
<dbReference type="EMBL" id="JXMS01000029">
    <property type="protein sequence ID" value="OBQ46177.1"/>
    <property type="molecule type" value="Genomic_DNA"/>
</dbReference>
<organism evidence="1 2">
    <name type="scientific">Halodesulfovibrio spirochaetisodalis</name>
    <dbReference type="NCBI Taxonomy" id="1560234"/>
    <lineage>
        <taxon>Bacteria</taxon>
        <taxon>Pseudomonadati</taxon>
        <taxon>Thermodesulfobacteriota</taxon>
        <taxon>Desulfovibrionia</taxon>
        <taxon>Desulfovibrionales</taxon>
        <taxon>Desulfovibrionaceae</taxon>
        <taxon>Halodesulfovibrio</taxon>
    </lineage>
</organism>
<evidence type="ECO:0000313" key="1">
    <source>
        <dbReference type="EMBL" id="OBQ46177.1"/>
    </source>
</evidence>
<protein>
    <submittedName>
        <fullName evidence="1">Uncharacterized protein</fullName>
    </submittedName>
</protein>
<proteinExistence type="predicted"/>
<accession>A0A1B7XA09</accession>
<keyword evidence="2" id="KW-1185">Reference proteome</keyword>
<comment type="caution">
    <text evidence="1">The sequence shown here is derived from an EMBL/GenBank/DDBJ whole genome shotgun (WGS) entry which is preliminary data.</text>
</comment>
<name>A0A1B7XA09_9BACT</name>
<evidence type="ECO:0000313" key="2">
    <source>
        <dbReference type="Proteomes" id="UP000091979"/>
    </source>
</evidence>
<gene>
    <name evidence="1" type="ORF">SP90_13855</name>
</gene>
<dbReference type="Proteomes" id="UP000091979">
    <property type="component" value="Unassembled WGS sequence"/>
</dbReference>